<keyword evidence="2" id="KW-0902">Two-component regulatory system</keyword>
<dbReference type="SUPFAM" id="SSF52172">
    <property type="entry name" value="CheY-like"/>
    <property type="match status" value="1"/>
</dbReference>
<dbReference type="InterPro" id="IPR001789">
    <property type="entry name" value="Sig_transdc_resp-reg_receiver"/>
</dbReference>
<dbReference type="GO" id="GO:0032993">
    <property type="term" value="C:protein-DNA complex"/>
    <property type="evidence" value="ECO:0007669"/>
    <property type="project" value="TreeGrafter"/>
</dbReference>
<dbReference type="CDD" id="cd00156">
    <property type="entry name" value="REC"/>
    <property type="match status" value="1"/>
</dbReference>
<dbReference type="InterPro" id="IPR011006">
    <property type="entry name" value="CheY-like_superfamily"/>
</dbReference>
<feature type="modified residue" description="4-aspartylphosphate" evidence="6">
    <location>
        <position position="58"/>
    </location>
</feature>
<dbReference type="RefSeq" id="WP_107013634.1">
    <property type="nucleotide sequence ID" value="NZ_CP028136.1"/>
</dbReference>
<evidence type="ECO:0000256" key="2">
    <source>
        <dbReference type="ARBA" id="ARBA00023012"/>
    </source>
</evidence>
<keyword evidence="9" id="KW-1185">Reference proteome</keyword>
<organism evidence="8 9">
    <name type="scientific">Christiangramia fulva</name>
    <dbReference type="NCBI Taxonomy" id="2126553"/>
    <lineage>
        <taxon>Bacteria</taxon>
        <taxon>Pseudomonadati</taxon>
        <taxon>Bacteroidota</taxon>
        <taxon>Flavobacteriia</taxon>
        <taxon>Flavobacteriales</taxon>
        <taxon>Flavobacteriaceae</taxon>
        <taxon>Christiangramia</taxon>
    </lineage>
</organism>
<dbReference type="Gene3D" id="3.40.50.2300">
    <property type="match status" value="1"/>
</dbReference>
<dbReference type="OrthoDB" id="794741at2"/>
<dbReference type="GO" id="GO:0000156">
    <property type="term" value="F:phosphorelay response regulator activity"/>
    <property type="evidence" value="ECO:0007669"/>
    <property type="project" value="TreeGrafter"/>
</dbReference>
<evidence type="ECO:0000313" key="8">
    <source>
        <dbReference type="EMBL" id="AVR46863.1"/>
    </source>
</evidence>
<evidence type="ECO:0000259" key="7">
    <source>
        <dbReference type="PROSITE" id="PS50110"/>
    </source>
</evidence>
<gene>
    <name evidence="8" type="ORF">C7S20_17235</name>
</gene>
<dbReference type="PANTHER" id="PTHR48111:SF1">
    <property type="entry name" value="TWO-COMPONENT RESPONSE REGULATOR ORR33"/>
    <property type="match status" value="1"/>
</dbReference>
<name>A0A2R3Z9A6_9FLAO</name>
<dbReference type="GO" id="GO:0000976">
    <property type="term" value="F:transcription cis-regulatory region binding"/>
    <property type="evidence" value="ECO:0007669"/>
    <property type="project" value="TreeGrafter"/>
</dbReference>
<proteinExistence type="predicted"/>
<sequence length="185" mass="20922">MIKTPLRILLVEDNEVDAGLIKRQLGKIAEKSQIEVTDTLTGCREFLINFAPDVVLSDYNLPGFTGLDVLEMVKEFDEELPLIFVTGTINDEELAAHTILSGASGYILKKHMKNLAAKLEPFLKKVVVNMTARDEVRERIRNNRITVNQIHEYLAKIDADNAEQVDNIEKIKQAISRFKIDDNAE</sequence>
<dbReference type="GO" id="GO:0006355">
    <property type="term" value="P:regulation of DNA-templated transcription"/>
    <property type="evidence" value="ECO:0007669"/>
    <property type="project" value="TreeGrafter"/>
</dbReference>
<protein>
    <submittedName>
        <fullName evidence="8">Response regulator</fullName>
    </submittedName>
</protein>
<keyword evidence="1 6" id="KW-0597">Phosphoprotein</keyword>
<evidence type="ECO:0000256" key="3">
    <source>
        <dbReference type="ARBA" id="ARBA00023015"/>
    </source>
</evidence>
<dbReference type="SMART" id="SM00448">
    <property type="entry name" value="REC"/>
    <property type="match status" value="1"/>
</dbReference>
<keyword evidence="4" id="KW-0238">DNA-binding</keyword>
<evidence type="ECO:0000256" key="5">
    <source>
        <dbReference type="ARBA" id="ARBA00023163"/>
    </source>
</evidence>
<feature type="domain" description="Response regulatory" evidence="7">
    <location>
        <begin position="7"/>
        <end position="124"/>
    </location>
</feature>
<dbReference type="Proteomes" id="UP000241507">
    <property type="component" value="Chromosome"/>
</dbReference>
<accession>A0A2R3Z9A6</accession>
<dbReference type="EMBL" id="CP028136">
    <property type="protein sequence ID" value="AVR46863.1"/>
    <property type="molecule type" value="Genomic_DNA"/>
</dbReference>
<dbReference type="InterPro" id="IPR039420">
    <property type="entry name" value="WalR-like"/>
</dbReference>
<dbReference type="GO" id="GO:0005829">
    <property type="term" value="C:cytosol"/>
    <property type="evidence" value="ECO:0007669"/>
    <property type="project" value="TreeGrafter"/>
</dbReference>
<reference evidence="9" key="1">
    <citation type="submission" date="2018-03" db="EMBL/GenBank/DDBJ databases">
        <title>Gramella fulva sp. nov., isolated from a dry surface of tidal flat.</title>
        <authorList>
            <person name="Hwang S.H."/>
            <person name="Hwang W.M."/>
            <person name="Kang K."/>
            <person name="Ahn T.-Y."/>
        </authorList>
    </citation>
    <scope>NUCLEOTIDE SEQUENCE [LARGE SCALE GENOMIC DNA]</scope>
    <source>
        <strain evidence="9">SH35</strain>
    </source>
</reference>
<dbReference type="PANTHER" id="PTHR48111">
    <property type="entry name" value="REGULATOR OF RPOS"/>
    <property type="match status" value="1"/>
</dbReference>
<evidence type="ECO:0000256" key="6">
    <source>
        <dbReference type="PROSITE-ProRule" id="PRU00169"/>
    </source>
</evidence>
<dbReference type="KEGG" id="grs:C7S20_17235"/>
<evidence type="ECO:0000256" key="4">
    <source>
        <dbReference type="ARBA" id="ARBA00023125"/>
    </source>
</evidence>
<dbReference type="AlphaFoldDB" id="A0A2R3Z9A6"/>
<evidence type="ECO:0000256" key="1">
    <source>
        <dbReference type="ARBA" id="ARBA00022553"/>
    </source>
</evidence>
<dbReference type="PROSITE" id="PS50110">
    <property type="entry name" value="RESPONSE_REGULATORY"/>
    <property type="match status" value="1"/>
</dbReference>
<keyword evidence="5" id="KW-0804">Transcription</keyword>
<evidence type="ECO:0000313" key="9">
    <source>
        <dbReference type="Proteomes" id="UP000241507"/>
    </source>
</evidence>
<keyword evidence="3" id="KW-0805">Transcription regulation</keyword>
<dbReference type="Pfam" id="PF00072">
    <property type="entry name" value="Response_reg"/>
    <property type="match status" value="1"/>
</dbReference>